<sequence length="359" mass="40800">MKQVIYLFIAWRLLLFFIAFISPTVIPKFGATFPYFQERLINSGLPHFIWSFGNFDGVHYLGIAKDGYAYQFTQAFFPFYPILIRLVSYLTFGNLLISALLISNIAFLTGLILFYKLISLTHNKKIAIWSIIFLLTFPSSYYFGAVYTEGLFFLMVISSFYLYQQKKIISSLIIGASASATRLIGLFLAPALISKRDLKSLVIVPLGFLAYVVYLKLKFNNPLYFLSSQTIFGQERSTTGVILLPQVFWRYFKILATTNGLPLFNASFELAMTVFAIVILVWLRKKVKLEWLIFSLLAVSTPTLTGTFASMPRYVLVAFPIFVSLAQIKNLKIKIIILTLSLVLLFAATALFTQGYWVA</sequence>
<dbReference type="PANTHER" id="PTHR12468:SF2">
    <property type="entry name" value="GPI MANNOSYLTRANSFERASE 2"/>
    <property type="match status" value="1"/>
</dbReference>
<reference evidence="11 12" key="1">
    <citation type="journal article" date="2016" name="Nat. Commun.">
        <title>Thousands of microbial genomes shed light on interconnected biogeochemical processes in an aquifer system.</title>
        <authorList>
            <person name="Anantharaman K."/>
            <person name="Brown C.T."/>
            <person name="Hug L.A."/>
            <person name="Sharon I."/>
            <person name="Castelle C.J."/>
            <person name="Probst A.J."/>
            <person name="Thomas B.C."/>
            <person name="Singh A."/>
            <person name="Wilkins M.J."/>
            <person name="Karaoz U."/>
            <person name="Brodie E.L."/>
            <person name="Williams K.H."/>
            <person name="Hubbard S.S."/>
            <person name="Banfield J.F."/>
        </authorList>
    </citation>
    <scope>NUCLEOTIDE SEQUENCE [LARGE SCALE GENOMIC DNA]</scope>
</reference>
<comment type="pathway">
    <text evidence="2">Glycolipid biosynthesis; glycosylphosphatidylinositol-anchor biosynthesis.</text>
</comment>
<dbReference type="GO" id="GO:0031501">
    <property type="term" value="C:mannosyltransferase complex"/>
    <property type="evidence" value="ECO:0007669"/>
    <property type="project" value="TreeGrafter"/>
</dbReference>
<evidence type="ECO:0000313" key="11">
    <source>
        <dbReference type="EMBL" id="OGD99625.1"/>
    </source>
</evidence>
<proteinExistence type="predicted"/>
<accession>A0A1F5H6E6</accession>
<dbReference type="EMBL" id="MFBT01000012">
    <property type="protein sequence ID" value="OGD99625.1"/>
    <property type="molecule type" value="Genomic_DNA"/>
</dbReference>
<dbReference type="InterPro" id="IPR007315">
    <property type="entry name" value="PIG-V/Gpi18"/>
</dbReference>
<dbReference type="GO" id="GO:0000009">
    <property type="term" value="F:alpha-1,6-mannosyltransferase activity"/>
    <property type="evidence" value="ECO:0007669"/>
    <property type="project" value="InterPro"/>
</dbReference>
<comment type="caution">
    <text evidence="11">The sequence shown here is derived from an EMBL/GenBank/DDBJ whole genome shotgun (WGS) entry which is preliminary data.</text>
</comment>
<evidence type="ECO:0008006" key="13">
    <source>
        <dbReference type="Google" id="ProtNLM"/>
    </source>
</evidence>
<dbReference type="AlphaFoldDB" id="A0A1F5H6E6"/>
<evidence type="ECO:0000256" key="1">
    <source>
        <dbReference type="ARBA" id="ARBA00004477"/>
    </source>
</evidence>
<evidence type="ECO:0000256" key="10">
    <source>
        <dbReference type="SAM" id="Phobius"/>
    </source>
</evidence>
<keyword evidence="4" id="KW-0328">Glycosyltransferase</keyword>
<feature type="transmembrane region" description="Helical" evidence="10">
    <location>
        <begin position="335"/>
        <end position="357"/>
    </location>
</feature>
<feature type="transmembrane region" description="Helical" evidence="10">
    <location>
        <begin position="263"/>
        <end position="282"/>
    </location>
</feature>
<dbReference type="Pfam" id="PF04188">
    <property type="entry name" value="Mannosyl_trans2"/>
    <property type="match status" value="1"/>
</dbReference>
<evidence type="ECO:0000256" key="4">
    <source>
        <dbReference type="ARBA" id="ARBA00022676"/>
    </source>
</evidence>
<keyword evidence="7" id="KW-0256">Endoplasmic reticulum</keyword>
<keyword evidence="3" id="KW-0337">GPI-anchor biosynthesis</keyword>
<evidence type="ECO:0000256" key="9">
    <source>
        <dbReference type="ARBA" id="ARBA00023136"/>
    </source>
</evidence>
<dbReference type="GO" id="GO:0006506">
    <property type="term" value="P:GPI anchor biosynthetic process"/>
    <property type="evidence" value="ECO:0007669"/>
    <property type="project" value="UniProtKB-UniPathway"/>
</dbReference>
<organism evidence="11 12">
    <name type="scientific">Candidatus Curtissbacteria bacterium RIFCSPLOWO2_01_FULL_42_50</name>
    <dbReference type="NCBI Taxonomy" id="1797730"/>
    <lineage>
        <taxon>Bacteria</taxon>
        <taxon>Candidatus Curtissiibacteriota</taxon>
    </lineage>
</organism>
<keyword evidence="9 10" id="KW-0472">Membrane</keyword>
<feature type="transmembrane region" description="Helical" evidence="10">
    <location>
        <begin position="168"/>
        <end position="193"/>
    </location>
</feature>
<dbReference type="GO" id="GO:0004376">
    <property type="term" value="F:GPI mannosyltransferase activity"/>
    <property type="evidence" value="ECO:0007669"/>
    <property type="project" value="InterPro"/>
</dbReference>
<name>A0A1F5H6E6_9BACT</name>
<feature type="transmembrane region" description="Helical" evidence="10">
    <location>
        <begin position="5"/>
        <end position="26"/>
    </location>
</feature>
<evidence type="ECO:0000256" key="7">
    <source>
        <dbReference type="ARBA" id="ARBA00022824"/>
    </source>
</evidence>
<evidence type="ECO:0000313" key="12">
    <source>
        <dbReference type="Proteomes" id="UP000177039"/>
    </source>
</evidence>
<dbReference type="Proteomes" id="UP000177039">
    <property type="component" value="Unassembled WGS sequence"/>
</dbReference>
<evidence type="ECO:0000256" key="6">
    <source>
        <dbReference type="ARBA" id="ARBA00022692"/>
    </source>
</evidence>
<evidence type="ECO:0000256" key="5">
    <source>
        <dbReference type="ARBA" id="ARBA00022679"/>
    </source>
</evidence>
<evidence type="ECO:0000256" key="2">
    <source>
        <dbReference type="ARBA" id="ARBA00004687"/>
    </source>
</evidence>
<dbReference type="GO" id="GO:0016020">
    <property type="term" value="C:membrane"/>
    <property type="evidence" value="ECO:0007669"/>
    <property type="project" value="GOC"/>
</dbReference>
<evidence type="ECO:0000256" key="3">
    <source>
        <dbReference type="ARBA" id="ARBA00022502"/>
    </source>
</evidence>
<protein>
    <recommendedName>
        <fullName evidence="13">Glycosyltransferase RgtA/B/C/D-like domain-containing protein</fullName>
    </recommendedName>
</protein>
<comment type="subcellular location">
    <subcellularLocation>
        <location evidence="1">Endoplasmic reticulum membrane</location>
        <topology evidence="1">Multi-pass membrane protein</topology>
    </subcellularLocation>
</comment>
<feature type="transmembrane region" description="Helical" evidence="10">
    <location>
        <begin position="86"/>
        <end position="114"/>
    </location>
</feature>
<evidence type="ECO:0000256" key="8">
    <source>
        <dbReference type="ARBA" id="ARBA00022989"/>
    </source>
</evidence>
<gene>
    <name evidence="11" type="ORF">A3B54_02975</name>
</gene>
<dbReference type="UniPathway" id="UPA00196"/>
<feature type="transmembrane region" description="Helical" evidence="10">
    <location>
        <begin position="200"/>
        <end position="217"/>
    </location>
</feature>
<keyword evidence="8 10" id="KW-1133">Transmembrane helix</keyword>
<keyword evidence="5" id="KW-0808">Transferase</keyword>
<feature type="transmembrane region" description="Helical" evidence="10">
    <location>
        <begin position="289"/>
        <end position="305"/>
    </location>
</feature>
<keyword evidence="6 10" id="KW-0812">Transmembrane</keyword>
<dbReference type="PANTHER" id="PTHR12468">
    <property type="entry name" value="GPI MANNOSYLTRANSFERASE 2"/>
    <property type="match status" value="1"/>
</dbReference>